<comment type="caution">
    <text evidence="1">The sequence shown here is derived from an EMBL/GenBank/DDBJ whole genome shotgun (WGS) entry which is preliminary data.</text>
</comment>
<organism evidence="1 2">
    <name type="scientific">Artomyces pyxidatus</name>
    <dbReference type="NCBI Taxonomy" id="48021"/>
    <lineage>
        <taxon>Eukaryota</taxon>
        <taxon>Fungi</taxon>
        <taxon>Dikarya</taxon>
        <taxon>Basidiomycota</taxon>
        <taxon>Agaricomycotina</taxon>
        <taxon>Agaricomycetes</taxon>
        <taxon>Russulales</taxon>
        <taxon>Auriscalpiaceae</taxon>
        <taxon>Artomyces</taxon>
    </lineage>
</organism>
<evidence type="ECO:0000313" key="2">
    <source>
        <dbReference type="Proteomes" id="UP000814140"/>
    </source>
</evidence>
<protein>
    <submittedName>
        <fullName evidence="1">Uncharacterized protein</fullName>
    </submittedName>
</protein>
<dbReference type="Proteomes" id="UP000814140">
    <property type="component" value="Unassembled WGS sequence"/>
</dbReference>
<keyword evidence="2" id="KW-1185">Reference proteome</keyword>
<sequence>MRIIFSFCAQSGPPPTWIAATGVCHYWRTVAVEYPHMWSEISPRLSLHWVRIFMARSAPLPLRVDLVGIRDPDTRSALAAELLAVFPRVKTLGFTGSPGEMNFLIPTSDSAESFFFFFFF</sequence>
<reference evidence="1" key="1">
    <citation type="submission" date="2021-03" db="EMBL/GenBank/DDBJ databases">
        <authorList>
            <consortium name="DOE Joint Genome Institute"/>
            <person name="Ahrendt S."/>
            <person name="Looney B.P."/>
            <person name="Miyauchi S."/>
            <person name="Morin E."/>
            <person name="Drula E."/>
            <person name="Courty P.E."/>
            <person name="Chicoki N."/>
            <person name="Fauchery L."/>
            <person name="Kohler A."/>
            <person name="Kuo A."/>
            <person name="Labutti K."/>
            <person name="Pangilinan J."/>
            <person name="Lipzen A."/>
            <person name="Riley R."/>
            <person name="Andreopoulos W."/>
            <person name="He G."/>
            <person name="Johnson J."/>
            <person name="Barry K.W."/>
            <person name="Grigoriev I.V."/>
            <person name="Nagy L."/>
            <person name="Hibbett D."/>
            <person name="Henrissat B."/>
            <person name="Matheny P.B."/>
            <person name="Labbe J."/>
            <person name="Martin F."/>
        </authorList>
    </citation>
    <scope>NUCLEOTIDE SEQUENCE</scope>
    <source>
        <strain evidence="1">HHB10654</strain>
    </source>
</reference>
<name>A0ACB8TAD7_9AGAM</name>
<accession>A0ACB8TAD7</accession>
<evidence type="ECO:0000313" key="1">
    <source>
        <dbReference type="EMBL" id="KAI0065779.1"/>
    </source>
</evidence>
<proteinExistence type="predicted"/>
<reference evidence="1" key="2">
    <citation type="journal article" date="2022" name="New Phytol.">
        <title>Evolutionary transition to the ectomycorrhizal habit in the genomes of a hyperdiverse lineage of mushroom-forming fungi.</title>
        <authorList>
            <person name="Looney B."/>
            <person name="Miyauchi S."/>
            <person name="Morin E."/>
            <person name="Drula E."/>
            <person name="Courty P.E."/>
            <person name="Kohler A."/>
            <person name="Kuo A."/>
            <person name="LaButti K."/>
            <person name="Pangilinan J."/>
            <person name="Lipzen A."/>
            <person name="Riley R."/>
            <person name="Andreopoulos W."/>
            <person name="He G."/>
            <person name="Johnson J."/>
            <person name="Nolan M."/>
            <person name="Tritt A."/>
            <person name="Barry K.W."/>
            <person name="Grigoriev I.V."/>
            <person name="Nagy L.G."/>
            <person name="Hibbett D."/>
            <person name="Henrissat B."/>
            <person name="Matheny P.B."/>
            <person name="Labbe J."/>
            <person name="Martin F.M."/>
        </authorList>
    </citation>
    <scope>NUCLEOTIDE SEQUENCE</scope>
    <source>
        <strain evidence="1">HHB10654</strain>
    </source>
</reference>
<gene>
    <name evidence="1" type="ORF">BV25DRAFT_1594161</name>
</gene>
<dbReference type="EMBL" id="MU277194">
    <property type="protein sequence ID" value="KAI0065779.1"/>
    <property type="molecule type" value="Genomic_DNA"/>
</dbReference>